<evidence type="ECO:0000259" key="10">
    <source>
        <dbReference type="PROSITE" id="PS50893"/>
    </source>
</evidence>
<dbReference type="Pfam" id="PF00005">
    <property type="entry name" value="ABC_tran"/>
    <property type="match status" value="2"/>
</dbReference>
<comment type="subcellular location">
    <subcellularLocation>
        <location evidence="1">Membrane</location>
        <topology evidence="1">Multi-pass membrane protein</topology>
    </subcellularLocation>
</comment>
<name>A0AAD2CZ07_9STRA</name>
<dbReference type="PROSITE" id="PS50893">
    <property type="entry name" value="ABC_TRANSPORTER_2"/>
    <property type="match status" value="2"/>
</dbReference>
<dbReference type="GO" id="GO:0140359">
    <property type="term" value="F:ABC-type transporter activity"/>
    <property type="evidence" value="ECO:0007669"/>
    <property type="project" value="InterPro"/>
</dbReference>
<accession>A0AAD2CZ07</accession>
<keyword evidence="2" id="KW-0813">Transport</keyword>
<dbReference type="InterPro" id="IPR003439">
    <property type="entry name" value="ABC_transporter-like_ATP-bd"/>
</dbReference>
<keyword evidence="4" id="KW-0547">Nucleotide-binding</keyword>
<dbReference type="InterPro" id="IPR017871">
    <property type="entry name" value="ABC_transporter-like_CS"/>
</dbReference>
<feature type="transmembrane region" description="Helical" evidence="9">
    <location>
        <begin position="1233"/>
        <end position="1253"/>
    </location>
</feature>
<evidence type="ECO:0000256" key="9">
    <source>
        <dbReference type="SAM" id="Phobius"/>
    </source>
</evidence>
<keyword evidence="5" id="KW-0067">ATP-binding</keyword>
<protein>
    <recommendedName>
        <fullName evidence="10">ABC transporter domain-containing protein</fullName>
    </recommendedName>
</protein>
<dbReference type="SUPFAM" id="SSF52540">
    <property type="entry name" value="P-loop containing nucleoside triphosphate hydrolases"/>
    <property type="match status" value="3"/>
</dbReference>
<feature type="domain" description="ABC transporter" evidence="10">
    <location>
        <begin position="167"/>
        <end position="432"/>
    </location>
</feature>
<dbReference type="GO" id="GO:0016020">
    <property type="term" value="C:membrane"/>
    <property type="evidence" value="ECO:0007669"/>
    <property type="project" value="UniProtKB-SubCell"/>
</dbReference>
<dbReference type="PANTHER" id="PTHR19241">
    <property type="entry name" value="ATP-BINDING CASSETTE TRANSPORTER"/>
    <property type="match status" value="1"/>
</dbReference>
<dbReference type="Pfam" id="PF19055">
    <property type="entry name" value="ABC2_membrane_7"/>
    <property type="match status" value="1"/>
</dbReference>
<dbReference type="PROSITE" id="PS00211">
    <property type="entry name" value="ABC_TRANSPORTER_1"/>
    <property type="match status" value="1"/>
</dbReference>
<dbReference type="Proteomes" id="UP001295423">
    <property type="component" value="Unassembled WGS sequence"/>
</dbReference>
<organism evidence="11 12">
    <name type="scientific">Cylindrotheca closterium</name>
    <dbReference type="NCBI Taxonomy" id="2856"/>
    <lineage>
        <taxon>Eukaryota</taxon>
        <taxon>Sar</taxon>
        <taxon>Stramenopiles</taxon>
        <taxon>Ochrophyta</taxon>
        <taxon>Bacillariophyta</taxon>
        <taxon>Bacillariophyceae</taxon>
        <taxon>Bacillariophycidae</taxon>
        <taxon>Bacillariales</taxon>
        <taxon>Bacillariaceae</taxon>
        <taxon>Cylindrotheca</taxon>
    </lineage>
</organism>
<dbReference type="SMART" id="SM00382">
    <property type="entry name" value="AAA"/>
    <property type="match status" value="2"/>
</dbReference>
<dbReference type="GO" id="GO:0016887">
    <property type="term" value="F:ATP hydrolysis activity"/>
    <property type="evidence" value="ECO:0007669"/>
    <property type="project" value="InterPro"/>
</dbReference>
<dbReference type="InterPro" id="IPR027417">
    <property type="entry name" value="P-loop_NTPase"/>
</dbReference>
<feature type="transmembrane region" description="Helical" evidence="9">
    <location>
        <begin position="1155"/>
        <end position="1174"/>
    </location>
</feature>
<dbReference type="Gene3D" id="3.40.50.300">
    <property type="entry name" value="P-loop containing nucleotide triphosphate hydrolases"/>
    <property type="match status" value="2"/>
</dbReference>
<dbReference type="GO" id="GO:0005524">
    <property type="term" value="F:ATP binding"/>
    <property type="evidence" value="ECO:0007669"/>
    <property type="project" value="UniProtKB-KW"/>
</dbReference>
<evidence type="ECO:0000313" key="12">
    <source>
        <dbReference type="Proteomes" id="UP001295423"/>
    </source>
</evidence>
<dbReference type="InterPro" id="IPR013525">
    <property type="entry name" value="ABC2_TM"/>
</dbReference>
<evidence type="ECO:0000256" key="2">
    <source>
        <dbReference type="ARBA" id="ARBA00022448"/>
    </source>
</evidence>
<dbReference type="Pfam" id="PF01061">
    <property type="entry name" value="ABC2_membrane"/>
    <property type="match status" value="2"/>
</dbReference>
<keyword evidence="6 9" id="KW-1133">Transmembrane helix</keyword>
<feature type="domain" description="ABC transporter" evidence="10">
    <location>
        <begin position="779"/>
        <end position="1027"/>
    </location>
</feature>
<evidence type="ECO:0000256" key="7">
    <source>
        <dbReference type="ARBA" id="ARBA00023136"/>
    </source>
</evidence>
<dbReference type="InterPro" id="IPR003593">
    <property type="entry name" value="AAA+_ATPase"/>
</dbReference>
<keyword evidence="3 9" id="KW-0812">Transmembrane</keyword>
<reference evidence="11" key="1">
    <citation type="submission" date="2023-08" db="EMBL/GenBank/DDBJ databases">
        <authorList>
            <person name="Audoor S."/>
            <person name="Bilcke G."/>
        </authorList>
    </citation>
    <scope>NUCLEOTIDE SEQUENCE</scope>
</reference>
<evidence type="ECO:0000256" key="3">
    <source>
        <dbReference type="ARBA" id="ARBA00022692"/>
    </source>
</evidence>
<dbReference type="InterPro" id="IPR043926">
    <property type="entry name" value="ABCG_dom"/>
</dbReference>
<comment type="caution">
    <text evidence="11">The sequence shown here is derived from an EMBL/GenBank/DDBJ whole genome shotgun (WGS) entry which is preliminary data.</text>
</comment>
<evidence type="ECO:0000313" key="11">
    <source>
        <dbReference type="EMBL" id="CAJ1942952.1"/>
    </source>
</evidence>
<dbReference type="EMBL" id="CAKOGP040001112">
    <property type="protein sequence ID" value="CAJ1942952.1"/>
    <property type="molecule type" value="Genomic_DNA"/>
</dbReference>
<feature type="region of interest" description="Disordered" evidence="8">
    <location>
        <begin position="1"/>
        <end position="30"/>
    </location>
</feature>
<evidence type="ECO:0000256" key="4">
    <source>
        <dbReference type="ARBA" id="ARBA00022741"/>
    </source>
</evidence>
<keyword evidence="12" id="KW-1185">Reference proteome</keyword>
<feature type="transmembrane region" description="Helical" evidence="9">
    <location>
        <begin position="1204"/>
        <end position="1221"/>
    </location>
</feature>
<feature type="compositionally biased region" description="Basic residues" evidence="8">
    <location>
        <begin position="1"/>
        <end position="11"/>
    </location>
</feature>
<keyword evidence="7 9" id="KW-0472">Membrane</keyword>
<proteinExistence type="predicted"/>
<evidence type="ECO:0000256" key="8">
    <source>
        <dbReference type="SAM" id="MobiDB-lite"/>
    </source>
</evidence>
<evidence type="ECO:0000256" key="1">
    <source>
        <dbReference type="ARBA" id="ARBA00004141"/>
    </source>
</evidence>
<evidence type="ECO:0000256" key="6">
    <source>
        <dbReference type="ARBA" id="ARBA00022989"/>
    </source>
</evidence>
<feature type="transmembrane region" description="Helical" evidence="9">
    <location>
        <begin position="1367"/>
        <end position="1385"/>
    </location>
</feature>
<gene>
    <name evidence="11" type="ORF">CYCCA115_LOCUS8203</name>
</gene>
<sequence length="1393" mass="156130">MHIHITKKAMVKRTSSPDDDEENHQQKTPFLKSIRDVTRLDHLGLLVANKKARQNRMKRIITRPSTDNLELLHQKSPGNGDGDVDGDFGVNDLELDKDQIEDVEKTARSLRALKKELAEYTKFQQEFPIEVRIDKLNYSATLSRDLNKIQTVYNTGALYYMVKYWKNRQKEACEEESLEITKNILENISFTLKPGKMYLVMGPPGSGKSTLLKAIASRLSVKNGEGISGHVMYNGRTLEGNDDFHIENAISFVEQLDRHAPRLTVDETFEFAFQCKQGGTHLDTAVNNDTEAKEQAVQADKDGIFVESTEKCLGLDHVKDTFVGDDTVRGVSGGQRRRVTVGEMMMNGSPILCGDEISNGLDSAVTFDMIETFMQLGKVYKRTHVISLLQPSPETVSLFDEIILLAEGKLIYAGPIDDVERYFASLGYTAPDYLDIADFLQLLSTSDGEKFFTPSAGQAFAHSASELAAAFQESEAGNQIQLSLKTPSKYSWSDNSSMETKGGVKYLDSRRFHKKYANSILRSMWLVLKRCLIIWKRDRRVLIANAVKNSIMGISVGGVFFQTEDVISILGVLFQGMLFIMLGGMTTAPGFVEERATFYKHADANFFSSYPFILGKALSKLPQTIMDCFTFVAKSKSSVQVVSACIVLFFILFCGFIIPPNVIPSYFVWIYWYNPLAWAYRALLINEYRSTFYSEEEGDLVLEFIGLVDSNGKAMDTGWIHFGFFYMGIHILITVLLSAIGLSRFRVSSVGTGLEERDVVEVSDESESPVTMSFKPVTLSFEDICYDVATSKGNGELRLLQSVSGAFRSGRMCALMGSSGAGKTTLMDVIAMRKSSGTVQGEILLNGYSQDETVFRRCSGYVEQFDVQTPQLTVRETVLFSARLRLDERKVKSEEEKEKFCDYVLKTLELTGISDRLVGSHDEGGLTFEQRKRMSIAVELAASPSILFLDEPTTGLDARSALLVVKLLRKIADQGRTICATIHQPSSAVFDLFDDLLLLKSGGEVVYFGELGDQSATMIDYFERQGANRIAIGDNPANWVLREVDICNKTMDLAEKYRDSVEYETLKGQLSEVKQTLIPALEISFRSRFATKADNRQRLMNKRLQTIYWRSPAYNRARLMVCIAIAGIMGAVFVTNRTPDVFTESEMRARLSVTFLSFIIIGILSITSVLPVMLNIRDVFYRHRAAGMVENISLGWSLGIAEKWFIIAASFLFTFVYLSVAGQTDTSQVRSGIGYWGFFSFNLAIYSYFGQAFMCLVNSMTTAQILASVFIGLNNFFSGLIVRPQFLTGLFDFTYWITPGHYVYEGLVITQFSDDRRPVEAVEGSDFFLYLGCDGRNSTNACIGTVGDYVDNFFGGRFTPDHLLQDIFVLALYLVLARVMTFFALKNFNFSSN</sequence>
<evidence type="ECO:0000256" key="5">
    <source>
        <dbReference type="ARBA" id="ARBA00022840"/>
    </source>
</evidence>
<feature type="transmembrane region" description="Helical" evidence="9">
    <location>
        <begin position="1117"/>
        <end position="1135"/>
    </location>
</feature>
<feature type="transmembrane region" description="Helical" evidence="9">
    <location>
        <begin position="567"/>
        <end position="592"/>
    </location>
</feature>
<feature type="transmembrane region" description="Helical" evidence="9">
    <location>
        <begin position="719"/>
        <end position="742"/>
    </location>
</feature>
<feature type="transmembrane region" description="Helical" evidence="9">
    <location>
        <begin position="1265"/>
        <end position="1286"/>
    </location>
</feature>
<feature type="transmembrane region" description="Helical" evidence="9">
    <location>
        <begin position="639"/>
        <end position="658"/>
    </location>
</feature>